<dbReference type="EMBL" id="CP002568">
    <property type="protein sequence ID" value="ADZ70690.1"/>
    <property type="molecule type" value="Genomic_DNA"/>
</dbReference>
<dbReference type="eggNOG" id="ENOG50330WR">
    <property type="taxonomic scope" value="Bacteria"/>
</dbReference>
<protein>
    <submittedName>
        <fullName evidence="2">Hypothetical conserved protein</fullName>
    </submittedName>
</protein>
<organism evidence="2 3">
    <name type="scientific">Polymorphum gilvum (strain LMG 25793 / CGMCC 1.9160 / SL003B-26A1)</name>
    <dbReference type="NCBI Taxonomy" id="991905"/>
    <lineage>
        <taxon>Bacteria</taxon>
        <taxon>Pseudomonadati</taxon>
        <taxon>Pseudomonadota</taxon>
        <taxon>Alphaproteobacteria</taxon>
        <taxon>Rhodobacterales</taxon>
        <taxon>Paracoccaceae</taxon>
        <taxon>Polymorphum</taxon>
    </lineage>
</organism>
<dbReference type="HOGENOM" id="CLU_133199_1_0_5"/>
<dbReference type="AlphaFoldDB" id="F2IZW4"/>
<reference evidence="2 3" key="1">
    <citation type="journal article" date="2011" name="J. Bacteriol.">
        <title>Complete genome sequence of Polymorphum gilvum SL003B-26A1T, a crude oil-degrading bacterium from oil-polluted saline soil.</title>
        <authorList>
            <person name="Li S.G."/>
            <person name="Tang Y.Q."/>
            <person name="Nie Y."/>
            <person name="Cai M."/>
            <person name="Wu X.L."/>
        </authorList>
    </citation>
    <scope>NUCLEOTIDE SEQUENCE [LARGE SCALE GENOMIC DNA]</scope>
    <source>
        <strain evidence="3">LMG 25793 / CGMCC 1.9160 / SL003B-26A1</strain>
    </source>
</reference>
<proteinExistence type="predicted"/>
<dbReference type="Proteomes" id="UP000008130">
    <property type="component" value="Chromosome"/>
</dbReference>
<keyword evidence="1" id="KW-0732">Signal</keyword>
<dbReference type="STRING" id="991905.SL003B_2265"/>
<feature type="chain" id="PRO_5003278853" evidence="1">
    <location>
        <begin position="25"/>
        <end position="143"/>
    </location>
</feature>
<evidence type="ECO:0000256" key="1">
    <source>
        <dbReference type="SAM" id="SignalP"/>
    </source>
</evidence>
<evidence type="ECO:0000313" key="2">
    <source>
        <dbReference type="EMBL" id="ADZ70690.1"/>
    </source>
</evidence>
<dbReference type="KEGG" id="pgv:SL003B_2265"/>
<sequence>MRKLELVAAAMLTVTALSAGWARAEEPARGLALELNRTAATDGGCLLTFVALNRSAEALDKAAYEFVLFNSDGLVDQMTVFDFGSLPAGKTVVRQFQLAGLACEAIGSILVNGAAGCGGASAAPPACTVSLETASRTAVPFMQ</sequence>
<gene>
    <name evidence="2" type="ordered locus">SL003B_2265</name>
</gene>
<keyword evidence="3" id="KW-1185">Reference proteome</keyword>
<feature type="signal peptide" evidence="1">
    <location>
        <begin position="1"/>
        <end position="24"/>
    </location>
</feature>
<name>F2IZW4_POLGS</name>
<accession>F2IZW4</accession>
<evidence type="ECO:0000313" key="3">
    <source>
        <dbReference type="Proteomes" id="UP000008130"/>
    </source>
</evidence>